<keyword evidence="7" id="KW-0399">Innate immunity</keyword>
<dbReference type="Ensembl" id="ENSPTXT00000022668.1">
    <property type="protein sequence ID" value="ENSPTXP00000021994.1"/>
    <property type="gene ID" value="ENSPTXG00000014633.1"/>
</dbReference>
<dbReference type="SMART" id="SM00490">
    <property type="entry name" value="HELICc"/>
    <property type="match status" value="1"/>
</dbReference>
<keyword evidence="9" id="KW-0677">Repeat</keyword>
<dbReference type="Gene3D" id="2.170.150.30">
    <property type="entry name" value="RIG-I-like receptor, C-terminal regulatory domain"/>
    <property type="match status" value="1"/>
</dbReference>
<dbReference type="InterPro" id="IPR038557">
    <property type="entry name" value="RLR_C_sf"/>
</dbReference>
<evidence type="ECO:0000256" key="3">
    <source>
        <dbReference type="ARBA" id="ARBA00012552"/>
    </source>
</evidence>
<dbReference type="InterPro" id="IPR041204">
    <property type="entry name" value="RIG-I-like_C"/>
</dbReference>
<comment type="catalytic activity">
    <reaction evidence="19">
        <text>ATP + H2O = ADP + phosphate + H(+)</text>
        <dbReference type="Rhea" id="RHEA:13065"/>
        <dbReference type="ChEBI" id="CHEBI:15377"/>
        <dbReference type="ChEBI" id="CHEBI:15378"/>
        <dbReference type="ChEBI" id="CHEBI:30616"/>
        <dbReference type="ChEBI" id="CHEBI:43474"/>
        <dbReference type="ChEBI" id="CHEBI:456216"/>
        <dbReference type="EC" id="3.6.4.13"/>
    </reaction>
    <physiologicalReaction direction="left-to-right" evidence="19">
        <dbReference type="Rhea" id="RHEA:13066"/>
    </physiologicalReaction>
</comment>
<feature type="domain" description="Helicase ATP-binding" evidence="20">
    <location>
        <begin position="253"/>
        <end position="432"/>
    </location>
</feature>
<gene>
    <name evidence="23" type="primary">RIGI</name>
</gene>
<keyword evidence="8" id="KW-0479">Metal-binding</keyword>
<keyword evidence="18" id="KW-0051">Antiviral defense</keyword>
<dbReference type="GO" id="GO:0005923">
    <property type="term" value="C:bicellular tight junction"/>
    <property type="evidence" value="ECO:0007669"/>
    <property type="project" value="Ensembl"/>
</dbReference>
<sequence length="930" mass="107141">MWQTEPWALGKLKWKRCFTLKAYCFALNLKVRNLLQQFCLQSDFILEAVEQIQEQSNRPTKAAELFLQSILQLKEDGWFRGFLDALKASDYTGLYQAIETWDFKTIESLEPHRELLKRIEPAIQDINVTELQGYMGECLQSQEWEEIHQISRNKGRRASASKLVECLYRSDKEHWPKMFQHALYEAGYDGHGKLWDLKGDVEMGNDESSGVFQIQISEEAESDNLCESSCSASGKTQTRYVPRKARSYQIELAEPALNGKHTMICAPTGSGKTFVSIMICEHHLCNRPAGQTGKVVFLATKVPVYEQQKKVFQEHFKTDYKIDGICGENASSTSAEIVIQENDIIVMTPQILLNSLNNKGTNISLSTFTLMIFDECHNTTGNNPYNVLMFKYLDLKLKQGARSLPQIVGLTASPGIGSAKNIGEAIDYICKICASLNIEVISTVRKNIKDLEEIVHKPEKKQFNILYRRLQYALNQNVNKEISALHCRPFFLKKIFPSPLDDLSVIKKQCYGTQKYEQWVVDMQKKAVVLQCKNAEEESRVCRALFICMQHLRKYNDALIINEDARTKDALDYLKDYFEDIKNCYFDDIEQQLASNFEELTAASEDESNENPKLEDIREILEEAYHVNPETRTILFVKTRALLAALKNWIEETPELQFLKPQTLMGRGKRNHCTGMTLPNQKGTLDAFKINGDSKLLIATSVADEGIDIVQCNLVLLYEYTGNIIKMIQVRGRGRAKDSKCILVTSKKEEEEKERYNLQKEKMMNKAIEEVQSWDEKKFAKKINELQKQQIKMLASKRKTTEPKPWKDNLVLLCGKCKTEVCSTEDLRVIEESHHTVLGEKFKTRYITKPHKAARSYGDFEKKFKMHCIIDSCHHDWGIIVKYKTFEDMPIIKIESFSVKDVVSNRQNHFGKWKDVDFAVKDLDFEELSY</sequence>
<evidence type="ECO:0000256" key="4">
    <source>
        <dbReference type="ARBA" id="ARBA00022490"/>
    </source>
</evidence>
<evidence type="ECO:0000256" key="14">
    <source>
        <dbReference type="ARBA" id="ARBA00022840"/>
    </source>
</evidence>
<evidence type="ECO:0000256" key="16">
    <source>
        <dbReference type="ARBA" id="ARBA00022859"/>
    </source>
</evidence>
<dbReference type="PROSITE" id="PS51194">
    <property type="entry name" value="HELICASE_CTER"/>
    <property type="match status" value="1"/>
</dbReference>
<dbReference type="GO" id="GO:0071360">
    <property type="term" value="P:cellular response to exogenous dsRNA"/>
    <property type="evidence" value="ECO:0007669"/>
    <property type="project" value="Ensembl"/>
</dbReference>
<comment type="similarity">
    <text evidence="2">Belongs to the helicase family. RLR subfamily.</text>
</comment>
<proteinExistence type="inferred from homology"/>
<dbReference type="GO" id="GO:0032760">
    <property type="term" value="P:positive regulation of tumor necrosis factor production"/>
    <property type="evidence" value="ECO:0007669"/>
    <property type="project" value="Ensembl"/>
</dbReference>
<feature type="domain" description="RLR CTR" evidence="22">
    <location>
        <begin position="796"/>
        <end position="930"/>
    </location>
</feature>
<dbReference type="GO" id="GO:0032755">
    <property type="term" value="P:positive regulation of interleukin-6 production"/>
    <property type="evidence" value="ECO:0007669"/>
    <property type="project" value="Ensembl"/>
</dbReference>
<dbReference type="GO" id="GO:0005525">
    <property type="term" value="F:GTP binding"/>
    <property type="evidence" value="ECO:0007669"/>
    <property type="project" value="Ensembl"/>
</dbReference>
<keyword evidence="10" id="KW-0547">Nucleotide-binding</keyword>
<dbReference type="Pfam" id="PF11648">
    <property type="entry name" value="RIG-I_C-RD"/>
    <property type="match status" value="1"/>
</dbReference>
<dbReference type="AlphaFoldDB" id="A0A670ZGR9"/>
<dbReference type="PANTHER" id="PTHR14074:SF16">
    <property type="entry name" value="ANTIVIRAL INNATE IMMUNE RESPONSE RECEPTOR RIG-I"/>
    <property type="match status" value="1"/>
</dbReference>
<evidence type="ECO:0000256" key="12">
    <source>
        <dbReference type="ARBA" id="ARBA00022806"/>
    </source>
</evidence>
<reference evidence="23" key="2">
    <citation type="submission" date="2025-09" db="UniProtKB">
        <authorList>
            <consortium name="Ensembl"/>
        </authorList>
    </citation>
    <scope>IDENTIFICATION</scope>
</reference>
<evidence type="ECO:0000256" key="6">
    <source>
        <dbReference type="ARBA" id="ARBA00022553"/>
    </source>
</evidence>
<evidence type="ECO:0000256" key="8">
    <source>
        <dbReference type="ARBA" id="ARBA00022723"/>
    </source>
</evidence>
<dbReference type="GO" id="GO:0032757">
    <property type="term" value="P:positive regulation of interleukin-8 production"/>
    <property type="evidence" value="ECO:0007669"/>
    <property type="project" value="Ensembl"/>
</dbReference>
<dbReference type="GO" id="GO:0015629">
    <property type="term" value="C:actin cytoskeleton"/>
    <property type="evidence" value="ECO:0007669"/>
    <property type="project" value="Ensembl"/>
</dbReference>
<dbReference type="GO" id="GO:0032728">
    <property type="term" value="P:positive regulation of interferon-beta production"/>
    <property type="evidence" value="ECO:0007669"/>
    <property type="project" value="Ensembl"/>
</dbReference>
<dbReference type="GO" id="GO:0016887">
    <property type="term" value="F:ATP hydrolysis activity"/>
    <property type="evidence" value="ECO:0007669"/>
    <property type="project" value="Ensembl"/>
</dbReference>
<dbReference type="GO" id="GO:0060760">
    <property type="term" value="P:positive regulation of response to cytokine stimulus"/>
    <property type="evidence" value="ECO:0007669"/>
    <property type="project" value="Ensembl"/>
</dbReference>
<dbReference type="GeneTree" id="ENSGT00940000153173"/>
<dbReference type="GO" id="GO:0003690">
    <property type="term" value="F:double-stranded DNA binding"/>
    <property type="evidence" value="ECO:0007669"/>
    <property type="project" value="Ensembl"/>
</dbReference>
<keyword evidence="5" id="KW-1017">Isopeptide bond</keyword>
<evidence type="ECO:0000259" key="22">
    <source>
        <dbReference type="PROSITE" id="PS51789"/>
    </source>
</evidence>
<dbReference type="Pfam" id="PF00271">
    <property type="entry name" value="Helicase_C"/>
    <property type="match status" value="1"/>
</dbReference>
<dbReference type="Gene3D" id="3.40.50.300">
    <property type="entry name" value="P-loop containing nucleotide triphosphate hydrolases"/>
    <property type="match status" value="2"/>
</dbReference>
<dbReference type="GO" id="GO:0030334">
    <property type="term" value="P:regulation of cell migration"/>
    <property type="evidence" value="ECO:0007669"/>
    <property type="project" value="Ensembl"/>
</dbReference>
<evidence type="ECO:0000313" key="24">
    <source>
        <dbReference type="Proteomes" id="UP000472273"/>
    </source>
</evidence>
<protein>
    <recommendedName>
        <fullName evidence="3">RNA helicase</fullName>
        <ecNumber evidence="3">3.6.4.13</ecNumber>
    </recommendedName>
</protein>
<evidence type="ECO:0000313" key="23">
    <source>
        <dbReference type="Ensembl" id="ENSPTXP00000021994.1"/>
    </source>
</evidence>
<evidence type="ECO:0000259" key="21">
    <source>
        <dbReference type="PROSITE" id="PS51194"/>
    </source>
</evidence>
<dbReference type="InterPro" id="IPR021673">
    <property type="entry name" value="RLR_CTR"/>
</dbReference>
<dbReference type="PANTHER" id="PTHR14074">
    <property type="entry name" value="HELICASE WITH DEATH DOMAIN-RELATED"/>
    <property type="match status" value="1"/>
</dbReference>
<keyword evidence="17" id="KW-0694">RNA-binding</keyword>
<dbReference type="GO" id="GO:0008270">
    <property type="term" value="F:zinc ion binding"/>
    <property type="evidence" value="ECO:0007669"/>
    <property type="project" value="Ensembl"/>
</dbReference>
<dbReference type="GO" id="GO:1990904">
    <property type="term" value="C:ribonucleoprotein complex"/>
    <property type="evidence" value="ECO:0007669"/>
    <property type="project" value="Ensembl"/>
</dbReference>
<keyword evidence="15" id="KW-0832">Ubl conjugation</keyword>
<dbReference type="GO" id="GO:0002735">
    <property type="term" value="P:positive regulation of myeloid dendritic cell cytokine production"/>
    <property type="evidence" value="ECO:0007669"/>
    <property type="project" value="Ensembl"/>
</dbReference>
<keyword evidence="4" id="KW-0963">Cytoplasm</keyword>
<evidence type="ECO:0000256" key="11">
    <source>
        <dbReference type="ARBA" id="ARBA00022801"/>
    </source>
</evidence>
<feature type="domain" description="Helicase C-terminal" evidence="21">
    <location>
        <begin position="613"/>
        <end position="779"/>
    </location>
</feature>
<organism evidence="23 24">
    <name type="scientific">Pseudonaja textilis</name>
    <name type="common">Eastern brown snake</name>
    <dbReference type="NCBI Taxonomy" id="8673"/>
    <lineage>
        <taxon>Eukaryota</taxon>
        <taxon>Metazoa</taxon>
        <taxon>Chordata</taxon>
        <taxon>Craniata</taxon>
        <taxon>Vertebrata</taxon>
        <taxon>Euteleostomi</taxon>
        <taxon>Lepidosauria</taxon>
        <taxon>Squamata</taxon>
        <taxon>Bifurcata</taxon>
        <taxon>Unidentata</taxon>
        <taxon>Episquamata</taxon>
        <taxon>Toxicofera</taxon>
        <taxon>Serpentes</taxon>
        <taxon>Colubroidea</taxon>
        <taxon>Elapidae</taxon>
        <taxon>Hydrophiinae</taxon>
        <taxon>Pseudonaja</taxon>
    </lineage>
</organism>
<keyword evidence="13" id="KW-0862">Zinc</keyword>
<dbReference type="InterPro" id="IPR001650">
    <property type="entry name" value="Helicase_C-like"/>
</dbReference>
<dbReference type="GO" id="GO:0010467">
    <property type="term" value="P:gene expression"/>
    <property type="evidence" value="ECO:0007669"/>
    <property type="project" value="Ensembl"/>
</dbReference>
<dbReference type="GO" id="GO:0140374">
    <property type="term" value="P:antiviral innate immune response"/>
    <property type="evidence" value="ECO:0007669"/>
    <property type="project" value="Ensembl"/>
</dbReference>
<dbReference type="FunFam" id="2.170.150.30:FF:000001">
    <property type="entry name" value="Probable ATP-dependent RNA helicase DDX58"/>
    <property type="match status" value="1"/>
</dbReference>
<dbReference type="GO" id="GO:0039529">
    <property type="term" value="P:RIG-I signaling pathway"/>
    <property type="evidence" value="ECO:0007669"/>
    <property type="project" value="Ensembl"/>
</dbReference>
<accession>A0A670ZGR9</accession>
<evidence type="ECO:0000256" key="9">
    <source>
        <dbReference type="ARBA" id="ARBA00022737"/>
    </source>
</evidence>
<reference evidence="23" key="1">
    <citation type="submission" date="2025-08" db="UniProtKB">
        <authorList>
            <consortium name="Ensembl"/>
        </authorList>
    </citation>
    <scope>IDENTIFICATION</scope>
</reference>
<evidence type="ECO:0000256" key="2">
    <source>
        <dbReference type="ARBA" id="ARBA00006866"/>
    </source>
</evidence>
<evidence type="ECO:0000256" key="5">
    <source>
        <dbReference type="ARBA" id="ARBA00022499"/>
    </source>
</evidence>
<evidence type="ECO:0000256" key="18">
    <source>
        <dbReference type="ARBA" id="ARBA00023118"/>
    </source>
</evidence>
<name>A0A670ZGR9_PSETE</name>
<dbReference type="InterPro" id="IPR027417">
    <property type="entry name" value="P-loop_NTPase"/>
</dbReference>
<dbReference type="PROSITE" id="PS51192">
    <property type="entry name" value="HELICASE_ATP_BIND_1"/>
    <property type="match status" value="1"/>
</dbReference>
<keyword evidence="16" id="KW-0391">Immunity</keyword>
<dbReference type="Gene3D" id="1.20.1320.30">
    <property type="match status" value="1"/>
</dbReference>
<dbReference type="GO" id="GO:0002230">
    <property type="term" value="P:positive regulation of defense response to virus by host"/>
    <property type="evidence" value="ECO:0007669"/>
    <property type="project" value="Ensembl"/>
</dbReference>
<dbReference type="Pfam" id="PF16739">
    <property type="entry name" value="CARD_2"/>
    <property type="match status" value="2"/>
</dbReference>
<dbReference type="PROSITE" id="PS51789">
    <property type="entry name" value="RLR_CTR"/>
    <property type="match status" value="1"/>
</dbReference>
<evidence type="ECO:0000259" key="20">
    <source>
        <dbReference type="PROSITE" id="PS51192"/>
    </source>
</evidence>
<dbReference type="GO" id="GO:0005737">
    <property type="term" value="C:cytoplasm"/>
    <property type="evidence" value="ECO:0007669"/>
    <property type="project" value="UniProtKB-SubCell"/>
</dbReference>
<dbReference type="InterPro" id="IPR014001">
    <property type="entry name" value="Helicase_ATP-bd"/>
</dbReference>
<dbReference type="InterPro" id="IPR011545">
    <property type="entry name" value="DEAD/DEAH_box_helicase_dom"/>
</dbReference>
<keyword evidence="11" id="KW-0378">Hydrolase</keyword>
<evidence type="ECO:0000256" key="19">
    <source>
        <dbReference type="ARBA" id="ARBA00049390"/>
    </source>
</evidence>
<keyword evidence="6" id="KW-0597">Phosphoprotein</keyword>
<dbReference type="GO" id="GO:0032587">
    <property type="term" value="C:ruffle membrane"/>
    <property type="evidence" value="ECO:0007669"/>
    <property type="project" value="Ensembl"/>
</dbReference>
<dbReference type="GO" id="GO:0031625">
    <property type="term" value="F:ubiquitin protein ligase binding"/>
    <property type="evidence" value="ECO:0007669"/>
    <property type="project" value="Ensembl"/>
</dbReference>
<evidence type="ECO:0000256" key="1">
    <source>
        <dbReference type="ARBA" id="ARBA00004496"/>
    </source>
</evidence>
<dbReference type="GO" id="GO:0009597">
    <property type="term" value="P:detection of virus"/>
    <property type="evidence" value="ECO:0007669"/>
    <property type="project" value="Ensembl"/>
</dbReference>
<dbReference type="Pfam" id="PF18119">
    <property type="entry name" value="RIG-I_C"/>
    <property type="match status" value="1"/>
</dbReference>
<evidence type="ECO:0000256" key="17">
    <source>
        <dbReference type="ARBA" id="ARBA00022884"/>
    </source>
</evidence>
<evidence type="ECO:0000256" key="7">
    <source>
        <dbReference type="ARBA" id="ARBA00022588"/>
    </source>
</evidence>
<dbReference type="FunFam" id="3.40.50.300:FF:001233">
    <property type="entry name" value="Probable ATP-dependent RNA helicase DDX58"/>
    <property type="match status" value="1"/>
</dbReference>
<evidence type="ECO:0000256" key="10">
    <source>
        <dbReference type="ARBA" id="ARBA00022741"/>
    </source>
</evidence>
<dbReference type="SMART" id="SM00487">
    <property type="entry name" value="DEXDc"/>
    <property type="match status" value="1"/>
</dbReference>
<evidence type="ECO:0000256" key="15">
    <source>
        <dbReference type="ARBA" id="ARBA00022843"/>
    </source>
</evidence>
<dbReference type="Proteomes" id="UP000472273">
    <property type="component" value="Unplaced"/>
</dbReference>
<dbReference type="GO" id="GO:0003727">
    <property type="term" value="F:single-stranded RNA binding"/>
    <property type="evidence" value="ECO:0007669"/>
    <property type="project" value="Ensembl"/>
</dbReference>
<evidence type="ECO:0000256" key="13">
    <source>
        <dbReference type="ARBA" id="ARBA00022833"/>
    </source>
</evidence>
<dbReference type="InterPro" id="IPR031964">
    <property type="entry name" value="CARD_dom"/>
</dbReference>
<dbReference type="GO" id="GO:0005524">
    <property type="term" value="F:ATP binding"/>
    <property type="evidence" value="ECO:0007669"/>
    <property type="project" value="UniProtKB-KW"/>
</dbReference>
<dbReference type="EC" id="3.6.4.13" evidence="3"/>
<dbReference type="InterPro" id="IPR051363">
    <property type="entry name" value="RLR_Helicase"/>
</dbReference>
<dbReference type="InterPro" id="IPR011029">
    <property type="entry name" value="DEATH-like_dom_sf"/>
</dbReference>
<dbReference type="GO" id="GO:0032725">
    <property type="term" value="P:positive regulation of granulocyte macrophage colony-stimulating factor production"/>
    <property type="evidence" value="ECO:0007669"/>
    <property type="project" value="Ensembl"/>
</dbReference>
<dbReference type="GO" id="GO:0045944">
    <property type="term" value="P:positive regulation of transcription by RNA polymerase II"/>
    <property type="evidence" value="ECO:0007669"/>
    <property type="project" value="Ensembl"/>
</dbReference>
<keyword evidence="12" id="KW-0347">Helicase</keyword>
<dbReference type="GO" id="GO:0003725">
    <property type="term" value="F:double-stranded RNA binding"/>
    <property type="evidence" value="ECO:0007669"/>
    <property type="project" value="Ensembl"/>
</dbReference>
<dbReference type="SUPFAM" id="SSF52540">
    <property type="entry name" value="P-loop containing nucleoside triphosphate hydrolases"/>
    <property type="match status" value="1"/>
</dbReference>
<dbReference type="Gene3D" id="1.10.533.10">
    <property type="entry name" value="Death Domain, Fas"/>
    <property type="match status" value="2"/>
</dbReference>
<dbReference type="Pfam" id="PF00270">
    <property type="entry name" value="DEAD"/>
    <property type="match status" value="1"/>
</dbReference>
<dbReference type="GO" id="GO:0038187">
    <property type="term" value="F:pattern recognition receptor activity"/>
    <property type="evidence" value="ECO:0007669"/>
    <property type="project" value="Ensembl"/>
</dbReference>
<dbReference type="GO" id="GO:0032727">
    <property type="term" value="P:positive regulation of interferon-alpha production"/>
    <property type="evidence" value="ECO:0007669"/>
    <property type="project" value="Ensembl"/>
</dbReference>
<comment type="subcellular location">
    <subcellularLocation>
        <location evidence="1">Cytoplasm</location>
    </subcellularLocation>
</comment>
<keyword evidence="14" id="KW-0067">ATP-binding</keyword>
<keyword evidence="24" id="KW-1185">Reference proteome</keyword>
<dbReference type="GO" id="GO:0003724">
    <property type="term" value="F:RNA helicase activity"/>
    <property type="evidence" value="ECO:0007669"/>
    <property type="project" value="UniProtKB-EC"/>
</dbReference>
<dbReference type="GO" id="GO:0042802">
    <property type="term" value="F:identical protein binding"/>
    <property type="evidence" value="ECO:0007669"/>
    <property type="project" value="Ensembl"/>
</dbReference>